<accession>A0A0F8YYX5</accession>
<gene>
    <name evidence="2" type="ORF">LCGC14_2837200</name>
</gene>
<dbReference type="AlphaFoldDB" id="A0A0F8YYX5"/>
<sequence>MLKIIAGTAGFFILLGGGPFVTDLIPHHYWAGIPAFITFYIAACGCIAYAVIAAVKLKTRLETQ</sequence>
<organism evidence="2">
    <name type="scientific">marine sediment metagenome</name>
    <dbReference type="NCBI Taxonomy" id="412755"/>
    <lineage>
        <taxon>unclassified sequences</taxon>
        <taxon>metagenomes</taxon>
        <taxon>ecological metagenomes</taxon>
    </lineage>
</organism>
<keyword evidence="1" id="KW-0472">Membrane</keyword>
<evidence type="ECO:0000256" key="1">
    <source>
        <dbReference type="SAM" id="Phobius"/>
    </source>
</evidence>
<evidence type="ECO:0000313" key="2">
    <source>
        <dbReference type="EMBL" id="KKK79070.1"/>
    </source>
</evidence>
<dbReference type="EMBL" id="LAZR01054196">
    <property type="protein sequence ID" value="KKK79070.1"/>
    <property type="molecule type" value="Genomic_DNA"/>
</dbReference>
<comment type="caution">
    <text evidence="2">The sequence shown here is derived from an EMBL/GenBank/DDBJ whole genome shotgun (WGS) entry which is preliminary data.</text>
</comment>
<keyword evidence="1" id="KW-0812">Transmembrane</keyword>
<name>A0A0F8YYX5_9ZZZZ</name>
<keyword evidence="1" id="KW-1133">Transmembrane helix</keyword>
<feature type="transmembrane region" description="Helical" evidence="1">
    <location>
        <begin position="29"/>
        <end position="55"/>
    </location>
</feature>
<proteinExistence type="predicted"/>
<protein>
    <submittedName>
        <fullName evidence="2">Uncharacterized protein</fullName>
    </submittedName>
</protein>
<reference evidence="2" key="1">
    <citation type="journal article" date="2015" name="Nature">
        <title>Complex archaea that bridge the gap between prokaryotes and eukaryotes.</title>
        <authorList>
            <person name="Spang A."/>
            <person name="Saw J.H."/>
            <person name="Jorgensen S.L."/>
            <person name="Zaremba-Niedzwiedzka K."/>
            <person name="Martijn J."/>
            <person name="Lind A.E."/>
            <person name="van Eijk R."/>
            <person name="Schleper C."/>
            <person name="Guy L."/>
            <person name="Ettema T.J."/>
        </authorList>
    </citation>
    <scope>NUCLEOTIDE SEQUENCE</scope>
</reference>